<evidence type="ECO:0000256" key="14">
    <source>
        <dbReference type="ARBA" id="ARBA00022777"/>
    </source>
</evidence>
<dbReference type="PIRSF" id="PIRSF000732">
    <property type="entry name" value="PTS_enzyme_I"/>
    <property type="match status" value="1"/>
</dbReference>
<dbReference type="Proteomes" id="UP000823638">
    <property type="component" value="Unassembled WGS sequence"/>
</dbReference>
<dbReference type="InterPro" id="IPR040442">
    <property type="entry name" value="Pyrv_kinase-like_dom_sf"/>
</dbReference>
<dbReference type="Pfam" id="PF05524">
    <property type="entry name" value="PEP-utilisers_N"/>
    <property type="match status" value="1"/>
</dbReference>
<dbReference type="GO" id="GO:0008965">
    <property type="term" value="F:phosphoenolpyruvate-protein phosphotransferase activity"/>
    <property type="evidence" value="ECO:0007669"/>
    <property type="project" value="UniProtKB-EC"/>
</dbReference>
<dbReference type="Gene3D" id="3.50.30.10">
    <property type="entry name" value="Phosphohistidine domain"/>
    <property type="match status" value="1"/>
</dbReference>
<evidence type="ECO:0000256" key="15">
    <source>
        <dbReference type="ARBA" id="ARBA00022842"/>
    </source>
</evidence>
<keyword evidence="15 17" id="KW-0460">Magnesium</keyword>
<dbReference type="InterPro" id="IPR008279">
    <property type="entry name" value="PEP-util_enz_mobile_dom"/>
</dbReference>
<feature type="binding site" evidence="19">
    <location>
        <position position="470"/>
    </location>
    <ligand>
        <name>phosphoenolpyruvate</name>
        <dbReference type="ChEBI" id="CHEBI:58702"/>
    </ligand>
</feature>
<reference evidence="24" key="2">
    <citation type="journal article" date="2021" name="PeerJ">
        <title>Extensive microbial diversity within the chicken gut microbiome revealed by metagenomics and culture.</title>
        <authorList>
            <person name="Gilroy R."/>
            <person name="Ravi A."/>
            <person name="Getino M."/>
            <person name="Pursley I."/>
            <person name="Horton D.L."/>
            <person name="Alikhan N.F."/>
            <person name="Baker D."/>
            <person name="Gharbi K."/>
            <person name="Hall N."/>
            <person name="Watson M."/>
            <person name="Adriaenssens E.M."/>
            <person name="Foster-Nyarko E."/>
            <person name="Jarju S."/>
            <person name="Secka A."/>
            <person name="Antonio M."/>
            <person name="Oren A."/>
            <person name="Chaudhuri R.R."/>
            <person name="La Ragione R."/>
            <person name="Hildebrand F."/>
            <person name="Pallen M.J."/>
        </authorList>
    </citation>
    <scope>NUCLEOTIDE SEQUENCE</scope>
    <source>
        <strain evidence="24">10532</strain>
    </source>
</reference>
<keyword evidence="10 17" id="KW-0762">Sugar transport</keyword>
<dbReference type="InterPro" id="IPR000121">
    <property type="entry name" value="PEP_util_C"/>
</dbReference>
<evidence type="ECO:0000256" key="10">
    <source>
        <dbReference type="ARBA" id="ARBA00022597"/>
    </source>
</evidence>
<evidence type="ECO:0000256" key="18">
    <source>
        <dbReference type="PIRSR" id="PIRSR000732-1"/>
    </source>
</evidence>
<evidence type="ECO:0000256" key="19">
    <source>
        <dbReference type="PIRSR" id="PIRSR000732-2"/>
    </source>
</evidence>
<dbReference type="InterPro" id="IPR050499">
    <property type="entry name" value="PEP-utilizing_PTS_enzyme"/>
</dbReference>
<keyword evidence="12 17" id="KW-0598">Phosphotransferase system</keyword>
<evidence type="ECO:0000313" key="24">
    <source>
        <dbReference type="EMBL" id="MBO8457720.1"/>
    </source>
</evidence>
<dbReference type="GO" id="GO:0016301">
    <property type="term" value="F:kinase activity"/>
    <property type="evidence" value="ECO:0007669"/>
    <property type="project" value="UniProtKB-KW"/>
</dbReference>
<evidence type="ECO:0000256" key="6">
    <source>
        <dbReference type="ARBA" id="ARBA00012232"/>
    </source>
</evidence>
<dbReference type="InterPro" id="IPR006318">
    <property type="entry name" value="PTS_EI-like"/>
</dbReference>
<dbReference type="Pfam" id="PF00391">
    <property type="entry name" value="PEP-utilizers"/>
    <property type="match status" value="1"/>
</dbReference>
<evidence type="ECO:0000256" key="3">
    <source>
        <dbReference type="ARBA" id="ARBA00002728"/>
    </source>
</evidence>
<dbReference type="InterPro" id="IPR015813">
    <property type="entry name" value="Pyrv/PenolPyrv_kinase-like_dom"/>
</dbReference>
<dbReference type="Gene3D" id="3.20.20.60">
    <property type="entry name" value="Phosphoenolpyruvate-binding domains"/>
    <property type="match status" value="1"/>
</dbReference>
<dbReference type="InterPro" id="IPR036637">
    <property type="entry name" value="Phosphohistidine_dom_sf"/>
</dbReference>
<feature type="domain" description="PEP-utilising enzyme C-terminal" evidence="22">
    <location>
        <begin position="254"/>
        <end position="544"/>
    </location>
</feature>
<evidence type="ECO:0000256" key="2">
    <source>
        <dbReference type="ARBA" id="ARBA00001946"/>
    </source>
</evidence>
<keyword evidence="13 17" id="KW-0479">Metal-binding</keyword>
<evidence type="ECO:0000256" key="11">
    <source>
        <dbReference type="ARBA" id="ARBA00022679"/>
    </source>
</evidence>
<dbReference type="GO" id="GO:0046872">
    <property type="term" value="F:metal ion binding"/>
    <property type="evidence" value="ECO:0007669"/>
    <property type="project" value="UniProtKB-KW"/>
</dbReference>
<evidence type="ECO:0000256" key="1">
    <source>
        <dbReference type="ARBA" id="ARBA00000683"/>
    </source>
</evidence>
<evidence type="ECO:0000313" key="25">
    <source>
        <dbReference type="Proteomes" id="UP000823638"/>
    </source>
</evidence>
<organism evidence="24 25">
    <name type="scientific">Candidatus Gallitreponema excrementavium</name>
    <dbReference type="NCBI Taxonomy" id="2840840"/>
    <lineage>
        <taxon>Bacteria</taxon>
        <taxon>Pseudomonadati</taxon>
        <taxon>Spirochaetota</taxon>
        <taxon>Spirochaetia</taxon>
        <taxon>Spirochaetales</taxon>
        <taxon>Candidatus Gallitreponema</taxon>
    </lineage>
</organism>
<protein>
    <recommendedName>
        <fullName evidence="7 17">Phosphoenolpyruvate-protein phosphotransferase</fullName>
        <ecNumber evidence="6 17">2.7.3.9</ecNumber>
    </recommendedName>
    <alternativeName>
        <fullName evidence="16 17">Phosphotransferase system, enzyme I</fullName>
    </alternativeName>
</protein>
<comment type="subcellular location">
    <subcellularLocation>
        <location evidence="4 17">Cytoplasm</location>
    </subcellularLocation>
</comment>
<dbReference type="NCBIfam" id="TIGR01417">
    <property type="entry name" value="PTS_I_fam"/>
    <property type="match status" value="1"/>
</dbReference>
<comment type="cofactor">
    <cofactor evidence="2 17 20">
        <name>Mg(2+)</name>
        <dbReference type="ChEBI" id="CHEBI:18420"/>
    </cofactor>
</comment>
<evidence type="ECO:0000256" key="13">
    <source>
        <dbReference type="ARBA" id="ARBA00022723"/>
    </source>
</evidence>
<name>A0A9D9HPS6_9SPIR</name>
<gene>
    <name evidence="24" type="primary">ptsP</name>
    <name evidence="24" type="ORF">IAA81_05775</name>
</gene>
<feature type="active site" description="Proton donor" evidence="18">
    <location>
        <position position="507"/>
    </location>
</feature>
<dbReference type="AlphaFoldDB" id="A0A9D9HPS6"/>
<evidence type="ECO:0000256" key="4">
    <source>
        <dbReference type="ARBA" id="ARBA00004496"/>
    </source>
</evidence>
<comment type="similarity">
    <text evidence="5 17">Belongs to the PEP-utilizing enzyme family.</text>
</comment>
<dbReference type="EMBL" id="JADIMM010000075">
    <property type="protein sequence ID" value="MBO8457720.1"/>
    <property type="molecule type" value="Genomic_DNA"/>
</dbReference>
<dbReference type="EC" id="2.7.3.9" evidence="6 17"/>
<keyword evidence="14 17" id="KW-0418">Kinase</keyword>
<accession>A0A9D9HPS6</accession>
<keyword evidence="8 17" id="KW-0813">Transport</keyword>
<comment type="catalytic activity">
    <reaction evidence="1 17">
        <text>L-histidyl-[protein] + phosphoenolpyruvate = N(pros)-phospho-L-histidyl-[protein] + pyruvate</text>
        <dbReference type="Rhea" id="RHEA:23880"/>
        <dbReference type="Rhea" id="RHEA-COMP:9745"/>
        <dbReference type="Rhea" id="RHEA-COMP:9746"/>
        <dbReference type="ChEBI" id="CHEBI:15361"/>
        <dbReference type="ChEBI" id="CHEBI:29979"/>
        <dbReference type="ChEBI" id="CHEBI:58702"/>
        <dbReference type="ChEBI" id="CHEBI:64837"/>
        <dbReference type="EC" id="2.7.3.9"/>
    </reaction>
</comment>
<feature type="binding site" evidence="19">
    <location>
        <position position="295"/>
    </location>
    <ligand>
        <name>phosphoenolpyruvate</name>
        <dbReference type="ChEBI" id="CHEBI:58702"/>
    </ligand>
</feature>
<comment type="caution">
    <text evidence="24">The sequence shown here is derived from an EMBL/GenBank/DDBJ whole genome shotgun (WGS) entry which is preliminary data.</text>
</comment>
<dbReference type="SUPFAM" id="SSF51621">
    <property type="entry name" value="Phosphoenolpyruvate/pyruvate domain"/>
    <property type="match status" value="1"/>
</dbReference>
<sequence length="581" mass="64912">MNIFHGIPASWGIGIGPARIIKETLSEKFPVYEISASDVQAEWNRFLKAVESAKKDISALEESASPDEKLIFQSHNLMLSDPEVLKAIRERLETQLQNVEKIVFDLSREYSNILANSGDPYLKERSADIEDAYDRVIEFLTSKTRDKFKKVKKGDIVCAKSIKPSDVATLKEKKVAGFILETGGTTSHTAILARGYRIPCVMGVRGITEYIQNNETCIINGQYGVVLSSPDEETMNSYQGQKQADQERVLRQTLLRKKPCCTKDGCQCNLLMNAGLPKDVKQALEELVPGIGLFRSEYVFIQKSEEHPEYFFISEEEQYESYSYVLKAMGKKSVTIRTLDVGGDKMFPGQDALGEKNPLLGWRGIRFSLAQPEIFKTQIKALLRASVTGNLKIMFPLISSLDEFLKARNFVNQVADELKSKNIPIAENIKIGTMIETPAAAVCADQIAKYSDFFSIGTNDLIQYCMAIDRENENVANLYDPCNPAVIRLLKNITDAGIKNNIPVSVCGEIAGLPEMVFLMLGMGLRTFSMNAAALGQIREMITKVWLSDAESAFNEILKMDNGSEISKYINSKMKESINRN</sequence>
<comment type="function">
    <text evidence="3 17">General (non sugar-specific) component of the phosphoenolpyruvate-dependent sugar phosphotransferase system (sugar PTS). This major carbohydrate active-transport system catalyzes the phosphorylation of incoming sugar substrates concomitantly with their translocation across the cell membrane. Enzyme I transfers the phosphoryl group from phosphoenolpyruvate (PEP) to the phosphoryl carrier protein (HPr).</text>
</comment>
<reference evidence="24" key="1">
    <citation type="submission" date="2020-10" db="EMBL/GenBank/DDBJ databases">
        <authorList>
            <person name="Gilroy R."/>
        </authorList>
    </citation>
    <scope>NUCLEOTIDE SEQUENCE</scope>
    <source>
        <strain evidence="24">10532</strain>
    </source>
</reference>
<dbReference type="InterPro" id="IPR036618">
    <property type="entry name" value="PtsI_HPr-bd_sf"/>
</dbReference>
<keyword evidence="9 17" id="KW-0963">Cytoplasm</keyword>
<dbReference type="SUPFAM" id="SSF47831">
    <property type="entry name" value="Enzyme I of the PEP:sugar phosphotransferase system HPr-binding (sub)domain"/>
    <property type="match status" value="1"/>
</dbReference>
<dbReference type="PRINTS" id="PR01736">
    <property type="entry name" value="PHPHTRNFRASE"/>
</dbReference>
<feature type="binding site" evidence="20">
    <location>
        <position position="436"/>
    </location>
    <ligand>
        <name>Mg(2+)</name>
        <dbReference type="ChEBI" id="CHEBI:18420"/>
    </ligand>
</feature>
<feature type="binding site" evidence="19">
    <location>
        <begin position="459"/>
        <end position="460"/>
    </location>
    <ligand>
        <name>phosphoenolpyruvate</name>
        <dbReference type="ChEBI" id="CHEBI:58702"/>
    </ligand>
</feature>
<feature type="active site" description="Tele-phosphohistidine intermediate" evidence="18">
    <location>
        <position position="188"/>
    </location>
</feature>
<evidence type="ECO:0000259" key="21">
    <source>
        <dbReference type="Pfam" id="PF00391"/>
    </source>
</evidence>
<evidence type="ECO:0000256" key="8">
    <source>
        <dbReference type="ARBA" id="ARBA00022448"/>
    </source>
</evidence>
<dbReference type="SUPFAM" id="SSF52009">
    <property type="entry name" value="Phosphohistidine domain"/>
    <property type="match status" value="1"/>
</dbReference>
<dbReference type="Pfam" id="PF02896">
    <property type="entry name" value="PEP-utilizers_C"/>
    <property type="match status" value="1"/>
</dbReference>
<evidence type="ECO:0000256" key="17">
    <source>
        <dbReference type="PIRNR" id="PIRNR000732"/>
    </source>
</evidence>
<feature type="domain" description="PEP-utilising enzyme mobile" evidence="21">
    <location>
        <begin position="152"/>
        <end position="224"/>
    </location>
</feature>
<dbReference type="Gene3D" id="1.10.274.10">
    <property type="entry name" value="PtsI, HPr-binding domain"/>
    <property type="match status" value="1"/>
</dbReference>
<dbReference type="GO" id="GO:0009401">
    <property type="term" value="P:phosphoenolpyruvate-dependent sugar phosphotransferase system"/>
    <property type="evidence" value="ECO:0007669"/>
    <property type="project" value="UniProtKB-KW"/>
</dbReference>
<dbReference type="PANTHER" id="PTHR46244:SF3">
    <property type="entry name" value="PHOSPHOENOLPYRUVATE-PROTEIN PHOSPHOTRANSFERASE"/>
    <property type="match status" value="1"/>
</dbReference>
<dbReference type="PANTHER" id="PTHR46244">
    <property type="entry name" value="PHOSPHOENOLPYRUVATE-PROTEIN PHOSPHOTRANSFERASE"/>
    <property type="match status" value="1"/>
</dbReference>
<evidence type="ECO:0000256" key="7">
    <source>
        <dbReference type="ARBA" id="ARBA00016544"/>
    </source>
</evidence>
<keyword evidence="11 17" id="KW-0808">Transferase</keyword>
<feature type="binding site" evidence="20">
    <location>
        <position position="460"/>
    </location>
    <ligand>
        <name>Mg(2+)</name>
        <dbReference type="ChEBI" id="CHEBI:18420"/>
    </ligand>
</feature>
<evidence type="ECO:0000256" key="9">
    <source>
        <dbReference type="ARBA" id="ARBA00022490"/>
    </source>
</evidence>
<evidence type="ECO:0000259" key="22">
    <source>
        <dbReference type="Pfam" id="PF02896"/>
    </source>
</evidence>
<dbReference type="InterPro" id="IPR018274">
    <property type="entry name" value="PEP_util_AS"/>
</dbReference>
<proteinExistence type="inferred from homology"/>
<feature type="binding site" evidence="19">
    <location>
        <position position="337"/>
    </location>
    <ligand>
        <name>phosphoenolpyruvate</name>
        <dbReference type="ChEBI" id="CHEBI:58702"/>
    </ligand>
</feature>
<dbReference type="PROSITE" id="PS00370">
    <property type="entry name" value="PEP_ENZYMES_PHOS_SITE"/>
    <property type="match status" value="1"/>
</dbReference>
<evidence type="ECO:0000256" key="12">
    <source>
        <dbReference type="ARBA" id="ARBA00022683"/>
    </source>
</evidence>
<dbReference type="InterPro" id="IPR024692">
    <property type="entry name" value="PTS_EI"/>
</dbReference>
<evidence type="ECO:0000256" key="5">
    <source>
        <dbReference type="ARBA" id="ARBA00007837"/>
    </source>
</evidence>
<dbReference type="InterPro" id="IPR008731">
    <property type="entry name" value="PTS_EIN"/>
</dbReference>
<evidence type="ECO:0000256" key="16">
    <source>
        <dbReference type="ARBA" id="ARBA00033235"/>
    </source>
</evidence>
<evidence type="ECO:0000256" key="20">
    <source>
        <dbReference type="PIRSR" id="PIRSR000732-3"/>
    </source>
</evidence>
<feature type="domain" description="Phosphotransferase system enzyme I N-terminal" evidence="23">
    <location>
        <begin position="5"/>
        <end position="125"/>
    </location>
</feature>
<dbReference type="GO" id="GO:0005737">
    <property type="term" value="C:cytoplasm"/>
    <property type="evidence" value="ECO:0007669"/>
    <property type="project" value="UniProtKB-SubCell"/>
</dbReference>
<evidence type="ECO:0000259" key="23">
    <source>
        <dbReference type="Pfam" id="PF05524"/>
    </source>
</evidence>